<organism evidence="1 2">
    <name type="scientific">Antribacter soli</name>
    <dbReference type="NCBI Taxonomy" id="2910976"/>
    <lineage>
        <taxon>Bacteria</taxon>
        <taxon>Bacillati</taxon>
        <taxon>Actinomycetota</taxon>
        <taxon>Actinomycetes</taxon>
        <taxon>Micrococcales</taxon>
        <taxon>Promicromonosporaceae</taxon>
        <taxon>Antribacter</taxon>
    </lineage>
</organism>
<evidence type="ECO:0000313" key="2">
    <source>
        <dbReference type="Proteomes" id="UP001165405"/>
    </source>
</evidence>
<dbReference type="EMBL" id="JAKGSG010000042">
    <property type="protein sequence ID" value="MCF4122395.1"/>
    <property type="molecule type" value="Genomic_DNA"/>
</dbReference>
<sequence>MYEPTPAAPTRWELLFADLEAQAAAQDAAEADALVAELTRAEHATMTLAERFRAALGAEVVLDLAAGEPVRGTVLEAAAEWVLLRGIAPSGPLQHLVPLSAVSGVSGLGRQAAPQQRREGLGLGPALRGLQRDRARLLVRTLAGAVEGRVGRVGRDHFDVDVVRGDGAAPRSSWPGARTVPFAALLCVSEAP</sequence>
<reference evidence="1" key="1">
    <citation type="submission" date="2022-01" db="EMBL/GenBank/DDBJ databases">
        <title>Antribacter sp. nov., isolated from Guizhou of China.</title>
        <authorList>
            <person name="Chengliang C."/>
            <person name="Ya Z."/>
        </authorList>
    </citation>
    <scope>NUCLEOTIDE SEQUENCE</scope>
    <source>
        <strain evidence="1">KLBMP 9083</strain>
    </source>
</reference>
<evidence type="ECO:0000313" key="1">
    <source>
        <dbReference type="EMBL" id="MCF4122395.1"/>
    </source>
</evidence>
<gene>
    <name evidence="1" type="ORF">L1785_15565</name>
</gene>
<dbReference type="AlphaFoldDB" id="A0AA41QFA9"/>
<keyword evidence="2" id="KW-1185">Reference proteome</keyword>
<dbReference type="Proteomes" id="UP001165405">
    <property type="component" value="Unassembled WGS sequence"/>
</dbReference>
<proteinExistence type="predicted"/>
<comment type="caution">
    <text evidence="1">The sequence shown here is derived from an EMBL/GenBank/DDBJ whole genome shotgun (WGS) entry which is preliminary data.</text>
</comment>
<dbReference type="RefSeq" id="WP_236090192.1">
    <property type="nucleotide sequence ID" value="NZ_JAKGSG010000042.1"/>
</dbReference>
<accession>A0AA41QFA9</accession>
<protein>
    <submittedName>
        <fullName evidence="1">Uncharacterized protein</fullName>
    </submittedName>
</protein>
<name>A0AA41QFA9_9MICO</name>